<evidence type="ECO:0000313" key="1">
    <source>
        <dbReference type="EMBL" id="MDH6065179.1"/>
    </source>
</evidence>
<sequence length="88" mass="10270">MTEFHREDKNQFIYPRSAYYGQFKPENILFNAKLQEFAQKVTYISSLETSGKITPQQAYQKIETLWQNLKGSKKQLNTGKQPEPPTTP</sequence>
<reference evidence="1 2" key="1">
    <citation type="journal article" date="2023" name="J. Phycol.">
        <title>Chrysosporum ovalisporum is synonymous with the true-branching cyanobacterium Umezakia natans (Nostocales/Aphanizomenonaceae).</title>
        <authorList>
            <person name="McGregor G.B."/>
            <person name="Sendall B.C."/>
            <person name="Niiyama Y."/>
            <person name="Tuji A."/>
            <person name="Willis A."/>
        </authorList>
    </citation>
    <scope>NUCLEOTIDE SEQUENCE [LARGE SCALE GENOMIC DNA]</scope>
    <source>
        <strain evidence="1 2">FSS-62</strain>
    </source>
</reference>
<gene>
    <name evidence="1" type="ORF">NWP23_15730</name>
</gene>
<accession>A0AA43H0F2</accession>
<evidence type="ECO:0000313" key="2">
    <source>
        <dbReference type="Proteomes" id="UP001159370"/>
    </source>
</evidence>
<dbReference type="RefSeq" id="WP_280650353.1">
    <property type="nucleotide sequence ID" value="NZ_JANQDL010000102.1"/>
</dbReference>
<protein>
    <recommendedName>
        <fullName evidence="3">Isopropylmalate/homocitrate/citramalate synthases</fullName>
    </recommendedName>
</protein>
<dbReference type="AlphaFoldDB" id="A0AA43H0F2"/>
<dbReference type="Pfam" id="PF23856">
    <property type="entry name" value="DUF7219"/>
    <property type="match status" value="1"/>
</dbReference>
<name>A0AA43H0F2_9CYAN</name>
<dbReference type="GeneID" id="83685418"/>
<dbReference type="InterPro" id="IPR055643">
    <property type="entry name" value="DUF7219"/>
</dbReference>
<evidence type="ECO:0008006" key="3">
    <source>
        <dbReference type="Google" id="ProtNLM"/>
    </source>
</evidence>
<comment type="caution">
    <text evidence="1">The sequence shown here is derived from an EMBL/GenBank/DDBJ whole genome shotgun (WGS) entry which is preliminary data.</text>
</comment>
<dbReference type="EMBL" id="JANQDL010000102">
    <property type="protein sequence ID" value="MDH6065179.1"/>
    <property type="molecule type" value="Genomic_DNA"/>
</dbReference>
<organism evidence="1 2">
    <name type="scientific">Umezakia ovalisporum FSS-62</name>
    <dbReference type="NCBI Taxonomy" id="2971776"/>
    <lineage>
        <taxon>Bacteria</taxon>
        <taxon>Bacillati</taxon>
        <taxon>Cyanobacteriota</taxon>
        <taxon>Cyanophyceae</taxon>
        <taxon>Nostocales</taxon>
        <taxon>Nodulariaceae</taxon>
        <taxon>Umezakia</taxon>
    </lineage>
</organism>
<proteinExistence type="predicted"/>
<dbReference type="Proteomes" id="UP001159370">
    <property type="component" value="Unassembled WGS sequence"/>
</dbReference>